<evidence type="ECO:0000256" key="1">
    <source>
        <dbReference type="SAM" id="Phobius"/>
    </source>
</evidence>
<feature type="domain" description="Shikimate dehydrogenase substrate binding N-terminal" evidence="3">
    <location>
        <begin position="2"/>
        <end position="74"/>
    </location>
</feature>
<dbReference type="Pfam" id="PF18317">
    <property type="entry name" value="SDH_C"/>
    <property type="match status" value="1"/>
</dbReference>
<dbReference type="CDD" id="cd01065">
    <property type="entry name" value="NAD_bind_Shikimate_DH"/>
    <property type="match status" value="1"/>
</dbReference>
<keyword evidence="1" id="KW-0472">Membrane</keyword>
<dbReference type="PANTHER" id="PTHR21089:SF1">
    <property type="entry name" value="BIFUNCTIONAL 3-DEHYDROQUINATE DEHYDRATASE_SHIKIMATE DEHYDROGENASE, CHLOROPLASTIC"/>
    <property type="match status" value="1"/>
</dbReference>
<dbReference type="UniPathway" id="UPA00053">
    <property type="reaction ID" value="UER00087"/>
</dbReference>
<proteinExistence type="predicted"/>
<reference evidence="5" key="1">
    <citation type="submission" date="2021-02" db="EMBL/GenBank/DDBJ databases">
        <authorList>
            <person name="Dougan E. K."/>
            <person name="Rhodes N."/>
            <person name="Thang M."/>
            <person name="Chan C."/>
        </authorList>
    </citation>
    <scope>NUCLEOTIDE SEQUENCE</scope>
</reference>
<dbReference type="InterPro" id="IPR006151">
    <property type="entry name" value="Shikm_DH/Glu-tRNA_Rdtase"/>
</dbReference>
<sequence>MSPSPTIHGTGFKVNLSPHVYDRFDSPSVEEVVATLRKPSCGGGSVTIPHKESIKAYMDELTDAASTIGAINTVTKCGSRFKGDNTDWLGIKNQLERRLRGRRVDDLTCLLCGAGGTARAAAYAMKQMGARRVLIFNRTASRAEELALEFGFEACVDLTSLQRLDKLHVVVNTLPGSTEFTLPDTSVLTRCKPVVLEAAYIPRRTAFLRQALEAGCEVVEGIEMLFEQGCAQCEIWTQKPAPRSQIAQALLEALFKAGSGHPAYAKMEPYNELPTSLVAEAAKARSNALILMSIASIAVLTTAVLFMRRKQVSKRC</sequence>
<dbReference type="SUPFAM" id="SSF51735">
    <property type="entry name" value="NAD(P)-binding Rossmann-fold domains"/>
    <property type="match status" value="1"/>
</dbReference>
<dbReference type="Gene3D" id="3.40.50.10860">
    <property type="entry name" value="Leucine Dehydrogenase, chain A, domain 1"/>
    <property type="match status" value="1"/>
</dbReference>
<dbReference type="Pfam" id="PF08501">
    <property type="entry name" value="Shikimate_dh_N"/>
    <property type="match status" value="1"/>
</dbReference>
<keyword evidence="6" id="KW-1185">Reference proteome</keyword>
<keyword evidence="1" id="KW-1133">Transmembrane helix</keyword>
<dbReference type="PANTHER" id="PTHR21089">
    <property type="entry name" value="SHIKIMATE DEHYDROGENASE"/>
    <property type="match status" value="1"/>
</dbReference>
<evidence type="ECO:0000259" key="4">
    <source>
        <dbReference type="Pfam" id="PF18317"/>
    </source>
</evidence>
<evidence type="ECO:0000313" key="5">
    <source>
        <dbReference type="EMBL" id="CAE7296720.1"/>
    </source>
</evidence>
<dbReference type="InterPro" id="IPR046346">
    <property type="entry name" value="Aminoacid_DH-like_N_sf"/>
</dbReference>
<evidence type="ECO:0000259" key="3">
    <source>
        <dbReference type="Pfam" id="PF08501"/>
    </source>
</evidence>
<dbReference type="InterPro" id="IPR041121">
    <property type="entry name" value="SDH_C"/>
</dbReference>
<accession>A0A812NAE0</accession>
<dbReference type="OrthoDB" id="197068at2759"/>
<dbReference type="InterPro" id="IPR013708">
    <property type="entry name" value="Shikimate_DH-bd_N"/>
</dbReference>
<feature type="domain" description="Quinate/shikimate 5-dehydrogenase/glutamyl-tRNA reductase" evidence="2">
    <location>
        <begin position="103"/>
        <end position="172"/>
    </location>
</feature>
<dbReference type="InterPro" id="IPR036291">
    <property type="entry name" value="NAD(P)-bd_dom_sf"/>
</dbReference>
<dbReference type="EMBL" id="CAJNIZ010010224">
    <property type="protein sequence ID" value="CAE7296720.1"/>
    <property type="molecule type" value="Genomic_DNA"/>
</dbReference>
<dbReference type="GO" id="GO:0019632">
    <property type="term" value="P:shikimate metabolic process"/>
    <property type="evidence" value="ECO:0007669"/>
    <property type="project" value="TreeGrafter"/>
</dbReference>
<dbReference type="Gene3D" id="3.40.50.720">
    <property type="entry name" value="NAD(P)-binding Rossmann-like Domain"/>
    <property type="match status" value="1"/>
</dbReference>
<evidence type="ECO:0000259" key="2">
    <source>
        <dbReference type="Pfam" id="PF01488"/>
    </source>
</evidence>
<dbReference type="AlphaFoldDB" id="A0A812NAE0"/>
<protein>
    <submittedName>
        <fullName evidence="5">ARO1 protein</fullName>
    </submittedName>
</protein>
<dbReference type="InterPro" id="IPR022893">
    <property type="entry name" value="Shikimate_DH_fam"/>
</dbReference>
<feature type="domain" description="SDH C-terminal" evidence="4">
    <location>
        <begin position="221"/>
        <end position="251"/>
    </location>
</feature>
<comment type="caution">
    <text evidence="5">The sequence shown here is derived from an EMBL/GenBank/DDBJ whole genome shotgun (WGS) entry which is preliminary data.</text>
</comment>
<dbReference type="SUPFAM" id="SSF53223">
    <property type="entry name" value="Aminoacid dehydrogenase-like, N-terminal domain"/>
    <property type="match status" value="1"/>
</dbReference>
<gene>
    <name evidence="5" type="primary">ARO1</name>
    <name evidence="5" type="ORF">SPIL2461_LOCUS6683</name>
</gene>
<name>A0A812NAE0_SYMPI</name>
<organism evidence="5 6">
    <name type="scientific">Symbiodinium pilosum</name>
    <name type="common">Dinoflagellate</name>
    <dbReference type="NCBI Taxonomy" id="2952"/>
    <lineage>
        <taxon>Eukaryota</taxon>
        <taxon>Sar</taxon>
        <taxon>Alveolata</taxon>
        <taxon>Dinophyceae</taxon>
        <taxon>Suessiales</taxon>
        <taxon>Symbiodiniaceae</taxon>
        <taxon>Symbiodinium</taxon>
    </lineage>
</organism>
<evidence type="ECO:0000313" key="6">
    <source>
        <dbReference type="Proteomes" id="UP000649617"/>
    </source>
</evidence>
<dbReference type="Pfam" id="PF01488">
    <property type="entry name" value="Shikimate_DH"/>
    <property type="match status" value="1"/>
</dbReference>
<keyword evidence="1" id="KW-0812">Transmembrane</keyword>
<feature type="transmembrane region" description="Helical" evidence="1">
    <location>
        <begin position="288"/>
        <end position="307"/>
    </location>
</feature>
<dbReference type="Proteomes" id="UP000649617">
    <property type="component" value="Unassembled WGS sequence"/>
</dbReference>
<dbReference type="GO" id="GO:0004764">
    <property type="term" value="F:shikimate 3-dehydrogenase (NADP+) activity"/>
    <property type="evidence" value="ECO:0007669"/>
    <property type="project" value="InterPro"/>
</dbReference>
<dbReference type="GO" id="GO:0009423">
    <property type="term" value="P:chorismate biosynthetic process"/>
    <property type="evidence" value="ECO:0007669"/>
    <property type="project" value="UniProtKB-UniPathway"/>
</dbReference>